<evidence type="ECO:0000256" key="1">
    <source>
        <dbReference type="SAM" id="MobiDB-lite"/>
    </source>
</evidence>
<dbReference type="EMBL" id="CM000147">
    <property type="protein sequence ID" value="EAZ15159.1"/>
    <property type="molecule type" value="Genomic_DNA"/>
</dbReference>
<proteinExistence type="predicted"/>
<dbReference type="Proteomes" id="UP000007752">
    <property type="component" value="Chromosome 10"/>
</dbReference>
<evidence type="ECO:0000313" key="2">
    <source>
        <dbReference type="EMBL" id="EAZ15159.1"/>
    </source>
</evidence>
<dbReference type="AlphaFoldDB" id="A3C246"/>
<gene>
    <name evidence="2" type="ORF">OsJ_30574</name>
</gene>
<feature type="region of interest" description="Disordered" evidence="1">
    <location>
        <begin position="46"/>
        <end position="69"/>
    </location>
</feature>
<accession>A3C246</accession>
<sequence>MQRGRSGASSFLPTGDSGKGEGWRWGHRLCPAPNTKIQWWGDKPSAVAPTPGGLGESSGTGGALAPGFARASARAPKRPGLKRWIQQPVVEQALVALGCGRAVTMDDKGSFGICFPHQWQLTTTTLIWDCDCRFGTMIWDCDCGFGTMIQNL</sequence>
<organism evidence="2">
    <name type="scientific">Oryza sativa subsp. japonica</name>
    <name type="common">Rice</name>
    <dbReference type="NCBI Taxonomy" id="39947"/>
    <lineage>
        <taxon>Eukaryota</taxon>
        <taxon>Viridiplantae</taxon>
        <taxon>Streptophyta</taxon>
        <taxon>Embryophyta</taxon>
        <taxon>Tracheophyta</taxon>
        <taxon>Spermatophyta</taxon>
        <taxon>Magnoliopsida</taxon>
        <taxon>Liliopsida</taxon>
        <taxon>Poales</taxon>
        <taxon>Poaceae</taxon>
        <taxon>BOP clade</taxon>
        <taxon>Oryzoideae</taxon>
        <taxon>Oryzeae</taxon>
        <taxon>Oryzinae</taxon>
        <taxon>Oryza</taxon>
        <taxon>Oryza sativa</taxon>
    </lineage>
</organism>
<reference evidence="2" key="2">
    <citation type="submission" date="2008-12" db="EMBL/GenBank/DDBJ databases">
        <title>Improved gene annotation of the rice (Oryza sativa) genomes.</title>
        <authorList>
            <person name="Wang J."/>
            <person name="Li R."/>
            <person name="Fan W."/>
            <person name="Huang Q."/>
            <person name="Zhang J."/>
            <person name="Zhou Y."/>
            <person name="Hu Y."/>
            <person name="Zi S."/>
            <person name="Li J."/>
            <person name="Ni P."/>
            <person name="Zheng H."/>
            <person name="Zhang Y."/>
            <person name="Zhao M."/>
            <person name="Hao Q."/>
            <person name="McDermott J."/>
            <person name="Samudrala R."/>
            <person name="Kristiansen K."/>
            <person name="Wong G.K.-S."/>
        </authorList>
    </citation>
    <scope>NUCLEOTIDE SEQUENCE</scope>
</reference>
<protein>
    <submittedName>
        <fullName evidence="2">Uncharacterized protein</fullName>
    </submittedName>
</protein>
<name>A3C246_ORYSJ</name>
<reference evidence="2" key="1">
    <citation type="journal article" date="2005" name="PLoS Biol.">
        <title>The genomes of Oryza sativa: a history of duplications.</title>
        <authorList>
            <person name="Yu J."/>
            <person name="Wang J."/>
            <person name="Lin W."/>
            <person name="Li S."/>
            <person name="Li H."/>
            <person name="Zhou J."/>
            <person name="Ni P."/>
            <person name="Dong W."/>
            <person name="Hu S."/>
            <person name="Zeng C."/>
            <person name="Zhang J."/>
            <person name="Zhang Y."/>
            <person name="Li R."/>
            <person name="Xu Z."/>
            <person name="Li S."/>
            <person name="Li X."/>
            <person name="Zheng H."/>
            <person name="Cong L."/>
            <person name="Lin L."/>
            <person name="Yin J."/>
            <person name="Geng J."/>
            <person name="Li G."/>
            <person name="Shi J."/>
            <person name="Liu J."/>
            <person name="Lv H."/>
            <person name="Li J."/>
            <person name="Wang J."/>
            <person name="Deng Y."/>
            <person name="Ran L."/>
            <person name="Shi X."/>
            <person name="Wang X."/>
            <person name="Wu Q."/>
            <person name="Li C."/>
            <person name="Ren X."/>
            <person name="Wang J."/>
            <person name="Wang X."/>
            <person name="Li D."/>
            <person name="Liu D."/>
            <person name="Zhang X."/>
            <person name="Ji Z."/>
            <person name="Zhao W."/>
            <person name="Sun Y."/>
            <person name="Zhang Z."/>
            <person name="Bao J."/>
            <person name="Han Y."/>
            <person name="Dong L."/>
            <person name="Ji J."/>
            <person name="Chen P."/>
            <person name="Wu S."/>
            <person name="Liu J."/>
            <person name="Xiao Y."/>
            <person name="Bu D."/>
            <person name="Tan J."/>
            <person name="Yang L."/>
            <person name="Ye C."/>
            <person name="Zhang J."/>
            <person name="Xu J."/>
            <person name="Zhou Y."/>
            <person name="Yu Y."/>
            <person name="Zhang B."/>
            <person name="Zhuang S."/>
            <person name="Wei H."/>
            <person name="Liu B."/>
            <person name="Lei M."/>
            <person name="Yu H."/>
            <person name="Li Y."/>
            <person name="Xu H."/>
            <person name="Wei S."/>
            <person name="He X."/>
            <person name="Fang L."/>
            <person name="Zhang Z."/>
            <person name="Zhang Y."/>
            <person name="Huang X."/>
            <person name="Su Z."/>
            <person name="Tong W."/>
            <person name="Li J."/>
            <person name="Tong Z."/>
            <person name="Li S."/>
            <person name="Ye J."/>
            <person name="Wang L."/>
            <person name="Fang L."/>
            <person name="Lei T."/>
            <person name="Chen C."/>
            <person name="Chen H."/>
            <person name="Xu Z."/>
            <person name="Li H."/>
            <person name="Huang H."/>
            <person name="Zhang F."/>
            <person name="Xu H."/>
            <person name="Li N."/>
            <person name="Zhao C."/>
            <person name="Li S."/>
            <person name="Dong L."/>
            <person name="Huang Y."/>
            <person name="Li L."/>
            <person name="Xi Y."/>
            <person name="Qi Q."/>
            <person name="Li W."/>
            <person name="Zhang B."/>
            <person name="Hu W."/>
            <person name="Zhang Y."/>
            <person name="Tian X."/>
            <person name="Jiao Y."/>
            <person name="Liang X."/>
            <person name="Jin J."/>
            <person name="Gao L."/>
            <person name="Zheng W."/>
            <person name="Hao B."/>
            <person name="Liu S."/>
            <person name="Wang W."/>
            <person name="Yuan L."/>
            <person name="Cao M."/>
            <person name="McDermott J."/>
            <person name="Samudrala R."/>
            <person name="Wang J."/>
            <person name="Wong G.K."/>
            <person name="Yang H."/>
        </authorList>
    </citation>
    <scope>NUCLEOTIDE SEQUENCE [LARGE SCALE GENOMIC DNA]</scope>
</reference>
<feature type="compositionally biased region" description="Gly residues" evidence="1">
    <location>
        <begin position="52"/>
        <end position="64"/>
    </location>
</feature>
<feature type="region of interest" description="Disordered" evidence="1">
    <location>
        <begin position="1"/>
        <end position="27"/>
    </location>
</feature>